<name>A0A3B4BB38_9GOBI</name>
<evidence type="ECO:0000256" key="7">
    <source>
        <dbReference type="ARBA" id="ARBA00023125"/>
    </source>
</evidence>
<protein>
    <recommendedName>
        <fullName evidence="10">BTB domain-containing protein</fullName>
    </recommendedName>
</protein>
<keyword evidence="2" id="KW-0479">Metal-binding</keyword>
<evidence type="ECO:0000313" key="12">
    <source>
        <dbReference type="Proteomes" id="UP000261520"/>
    </source>
</evidence>
<dbReference type="InterPro" id="IPR050457">
    <property type="entry name" value="ZnFinger_BTB_dom_contain"/>
</dbReference>
<dbReference type="GO" id="GO:0000978">
    <property type="term" value="F:RNA polymerase II cis-regulatory region sequence-specific DNA binding"/>
    <property type="evidence" value="ECO:0007669"/>
    <property type="project" value="TreeGrafter"/>
</dbReference>
<evidence type="ECO:0000256" key="8">
    <source>
        <dbReference type="ARBA" id="ARBA00023163"/>
    </source>
</evidence>
<evidence type="ECO:0000256" key="1">
    <source>
        <dbReference type="ARBA" id="ARBA00004123"/>
    </source>
</evidence>
<comment type="subcellular location">
    <subcellularLocation>
        <location evidence="1">Nucleus</location>
    </subcellularLocation>
</comment>
<evidence type="ECO:0000256" key="6">
    <source>
        <dbReference type="ARBA" id="ARBA00023015"/>
    </source>
</evidence>
<keyword evidence="8" id="KW-0804">Transcription</keyword>
<dbReference type="GO" id="GO:0008270">
    <property type="term" value="F:zinc ion binding"/>
    <property type="evidence" value="ECO:0007669"/>
    <property type="project" value="UniProtKB-KW"/>
</dbReference>
<dbReference type="SUPFAM" id="SSF54695">
    <property type="entry name" value="POZ domain"/>
    <property type="match status" value="1"/>
</dbReference>
<keyword evidence="3" id="KW-0677">Repeat</keyword>
<dbReference type="InterPro" id="IPR011333">
    <property type="entry name" value="SKP1/BTB/POZ_sf"/>
</dbReference>
<dbReference type="InterPro" id="IPR000210">
    <property type="entry name" value="BTB/POZ_dom"/>
</dbReference>
<reference evidence="11" key="2">
    <citation type="submission" date="2025-09" db="UniProtKB">
        <authorList>
            <consortium name="Ensembl"/>
        </authorList>
    </citation>
    <scope>IDENTIFICATION</scope>
</reference>
<evidence type="ECO:0000256" key="9">
    <source>
        <dbReference type="ARBA" id="ARBA00023242"/>
    </source>
</evidence>
<keyword evidence="5" id="KW-0862">Zinc</keyword>
<dbReference type="GO" id="GO:0000981">
    <property type="term" value="F:DNA-binding transcription factor activity, RNA polymerase II-specific"/>
    <property type="evidence" value="ECO:0007669"/>
    <property type="project" value="TreeGrafter"/>
</dbReference>
<keyword evidence="12" id="KW-1185">Reference proteome</keyword>
<proteinExistence type="predicted"/>
<dbReference type="PROSITE" id="PS50097">
    <property type="entry name" value="BTB"/>
    <property type="match status" value="1"/>
</dbReference>
<dbReference type="SMART" id="SM00225">
    <property type="entry name" value="BTB"/>
    <property type="match status" value="1"/>
</dbReference>
<feature type="domain" description="BTB" evidence="10">
    <location>
        <begin position="23"/>
        <end position="91"/>
    </location>
</feature>
<reference evidence="11" key="1">
    <citation type="submission" date="2025-08" db="UniProtKB">
        <authorList>
            <consortium name="Ensembl"/>
        </authorList>
    </citation>
    <scope>IDENTIFICATION</scope>
</reference>
<keyword evidence="9" id="KW-0539">Nucleus</keyword>
<evidence type="ECO:0000259" key="10">
    <source>
        <dbReference type="PROSITE" id="PS50097"/>
    </source>
</evidence>
<evidence type="ECO:0000256" key="5">
    <source>
        <dbReference type="ARBA" id="ARBA00022833"/>
    </source>
</evidence>
<evidence type="ECO:0000256" key="4">
    <source>
        <dbReference type="ARBA" id="ARBA00022771"/>
    </source>
</evidence>
<sequence>MPSPHSEHVLDQLDAQREWGFLCDVLVSIGDTQFRAHRAVLAACSAFFRMLFIQSDCRGQQSVDLSHTGLSAHSFDRVLQYMYQGRVTTTDRYYYHSTTAIHVPGEGHYYRQVPLP</sequence>
<keyword evidence="7" id="KW-0238">DNA-binding</keyword>
<dbReference type="STRING" id="409849.ENSPMGP00000026967"/>
<dbReference type="Gene3D" id="3.30.710.10">
    <property type="entry name" value="Potassium Channel Kv1.1, Chain A"/>
    <property type="match status" value="1"/>
</dbReference>
<dbReference type="GO" id="GO:0005634">
    <property type="term" value="C:nucleus"/>
    <property type="evidence" value="ECO:0007669"/>
    <property type="project" value="UniProtKB-SubCell"/>
</dbReference>
<evidence type="ECO:0000313" key="11">
    <source>
        <dbReference type="Ensembl" id="ENSPMGP00000026967.1"/>
    </source>
</evidence>
<keyword evidence="6" id="KW-0805">Transcription regulation</keyword>
<dbReference type="Pfam" id="PF00651">
    <property type="entry name" value="BTB"/>
    <property type="match status" value="1"/>
</dbReference>
<dbReference type="AlphaFoldDB" id="A0A3B4BB38"/>
<dbReference type="PANTHER" id="PTHR46105:SF5">
    <property type="entry name" value="ZINC FINGER AND BTB DOMAIN-CONTAINING PROTEIN 44 ISOFORM X1"/>
    <property type="match status" value="1"/>
</dbReference>
<dbReference type="Proteomes" id="UP000261520">
    <property type="component" value="Unplaced"/>
</dbReference>
<keyword evidence="4" id="KW-0863">Zinc-finger</keyword>
<dbReference type="Ensembl" id="ENSPMGT00000028726.1">
    <property type="protein sequence ID" value="ENSPMGP00000026967.1"/>
    <property type="gene ID" value="ENSPMGG00000021770.1"/>
</dbReference>
<organism evidence="11 12">
    <name type="scientific">Periophthalmus magnuspinnatus</name>
    <dbReference type="NCBI Taxonomy" id="409849"/>
    <lineage>
        <taxon>Eukaryota</taxon>
        <taxon>Metazoa</taxon>
        <taxon>Chordata</taxon>
        <taxon>Craniata</taxon>
        <taxon>Vertebrata</taxon>
        <taxon>Euteleostomi</taxon>
        <taxon>Actinopterygii</taxon>
        <taxon>Neopterygii</taxon>
        <taxon>Teleostei</taxon>
        <taxon>Neoteleostei</taxon>
        <taxon>Acanthomorphata</taxon>
        <taxon>Gobiaria</taxon>
        <taxon>Gobiiformes</taxon>
        <taxon>Gobioidei</taxon>
        <taxon>Gobiidae</taxon>
        <taxon>Oxudercinae</taxon>
        <taxon>Periophthalmus</taxon>
    </lineage>
</organism>
<evidence type="ECO:0000256" key="2">
    <source>
        <dbReference type="ARBA" id="ARBA00022723"/>
    </source>
</evidence>
<dbReference type="PANTHER" id="PTHR46105">
    <property type="entry name" value="AGAP004733-PA"/>
    <property type="match status" value="1"/>
</dbReference>
<accession>A0A3B4BB38</accession>
<evidence type="ECO:0000256" key="3">
    <source>
        <dbReference type="ARBA" id="ARBA00022737"/>
    </source>
</evidence>